<dbReference type="GO" id="GO:0016887">
    <property type="term" value="F:ATP hydrolysis activity"/>
    <property type="evidence" value="ECO:0007669"/>
    <property type="project" value="InterPro"/>
</dbReference>
<keyword evidence="3 5" id="KW-1133">Transmembrane helix</keyword>
<feature type="domain" description="ABC transporter" evidence="6">
    <location>
        <begin position="307"/>
        <end position="537"/>
    </location>
</feature>
<feature type="transmembrane region" description="Helical" evidence="5">
    <location>
        <begin position="116"/>
        <end position="135"/>
    </location>
</feature>
<dbReference type="InterPro" id="IPR003439">
    <property type="entry name" value="ABC_transporter-like_ATP-bd"/>
</dbReference>
<dbReference type="InterPro" id="IPR039421">
    <property type="entry name" value="Type_1_exporter"/>
</dbReference>
<evidence type="ECO:0000313" key="9">
    <source>
        <dbReference type="Proteomes" id="UP000649179"/>
    </source>
</evidence>
<keyword evidence="4 5" id="KW-0472">Membrane</keyword>
<dbReference type="Gene3D" id="3.40.50.300">
    <property type="entry name" value="P-loop containing nucleotide triphosphate hydrolases"/>
    <property type="match status" value="1"/>
</dbReference>
<comment type="caution">
    <text evidence="8">The sequence shown here is derived from an EMBL/GenBank/DDBJ whole genome shotgun (WGS) entry which is preliminary data.</text>
</comment>
<dbReference type="Pfam" id="PF00005">
    <property type="entry name" value="ABC_tran"/>
    <property type="match status" value="1"/>
</dbReference>
<dbReference type="GO" id="GO:0015421">
    <property type="term" value="F:ABC-type oligopeptide transporter activity"/>
    <property type="evidence" value="ECO:0007669"/>
    <property type="project" value="TreeGrafter"/>
</dbReference>
<evidence type="ECO:0000259" key="7">
    <source>
        <dbReference type="PROSITE" id="PS50929"/>
    </source>
</evidence>
<proteinExistence type="predicted"/>
<dbReference type="PROSITE" id="PS50893">
    <property type="entry name" value="ABC_TRANSPORTER_2"/>
    <property type="match status" value="1"/>
</dbReference>
<dbReference type="InterPro" id="IPR017871">
    <property type="entry name" value="ABC_transporter-like_CS"/>
</dbReference>
<dbReference type="InterPro" id="IPR011527">
    <property type="entry name" value="ABC1_TM_dom"/>
</dbReference>
<evidence type="ECO:0000259" key="6">
    <source>
        <dbReference type="PROSITE" id="PS50893"/>
    </source>
</evidence>
<keyword evidence="9" id="KW-1185">Reference proteome</keyword>
<evidence type="ECO:0000256" key="2">
    <source>
        <dbReference type="ARBA" id="ARBA00022692"/>
    </source>
</evidence>
<protein>
    <submittedName>
        <fullName evidence="8">ABC transporter permease</fullName>
    </submittedName>
</protein>
<keyword evidence="2 5" id="KW-0812">Transmembrane</keyword>
<evidence type="ECO:0000313" key="8">
    <source>
        <dbReference type="EMBL" id="GGF55050.1"/>
    </source>
</evidence>
<gene>
    <name evidence="8" type="ORF">GCM10011519_31190</name>
</gene>
<dbReference type="GO" id="GO:0005886">
    <property type="term" value="C:plasma membrane"/>
    <property type="evidence" value="ECO:0007669"/>
    <property type="project" value="UniProtKB-SubCell"/>
</dbReference>
<dbReference type="PANTHER" id="PTHR43394">
    <property type="entry name" value="ATP-DEPENDENT PERMEASE MDL1, MITOCHONDRIAL"/>
    <property type="match status" value="1"/>
</dbReference>
<name>A0A917F7Q8_9ACTN</name>
<dbReference type="GO" id="GO:0005524">
    <property type="term" value="F:ATP binding"/>
    <property type="evidence" value="ECO:0007669"/>
    <property type="project" value="InterPro"/>
</dbReference>
<feature type="domain" description="ABC transmembrane type-1" evidence="7">
    <location>
        <begin position="5"/>
        <end position="283"/>
    </location>
</feature>
<evidence type="ECO:0000256" key="4">
    <source>
        <dbReference type="ARBA" id="ARBA00023136"/>
    </source>
</evidence>
<evidence type="ECO:0000256" key="1">
    <source>
        <dbReference type="ARBA" id="ARBA00004651"/>
    </source>
</evidence>
<dbReference type="AlphaFoldDB" id="A0A917F7Q8"/>
<accession>A0A917F7Q8</accession>
<dbReference type="PROSITE" id="PS00211">
    <property type="entry name" value="ABC_TRANSPORTER_1"/>
    <property type="match status" value="1"/>
</dbReference>
<dbReference type="PROSITE" id="PS50929">
    <property type="entry name" value="ABC_TM1F"/>
    <property type="match status" value="1"/>
</dbReference>
<feature type="transmembrane region" description="Helical" evidence="5">
    <location>
        <begin position="226"/>
        <end position="245"/>
    </location>
</feature>
<dbReference type="SUPFAM" id="SSF90123">
    <property type="entry name" value="ABC transporter transmembrane region"/>
    <property type="match status" value="1"/>
</dbReference>
<dbReference type="InterPro" id="IPR027417">
    <property type="entry name" value="P-loop_NTPase"/>
</dbReference>
<sequence>MLAYGFPLLAAWQVCETLVPAAIGLVIDRGVATGSVGGLVLGLAALIAVFAVLSNGYRFGSRFVVRGIEEEGHLLRTELAAHLLDPRGVRTPLLSGETLSLATSDATLVPMVFRQLGFAVAATAGLVVAATYVLLVDVRVGLLVLLGVPAVVAIVQLVSPVVARRTHTQQERTAAASGLAGDLLSGLRALKGIGGEDVAARRYAGASADARDATIRLARSWGALDGLTLALSGLLLAAVTLLAGLRALDGDISVGELVALVGITQFLAEPLTALGSLSAQFARSRASAQRIADLLAAPPLLPSGDATPVGDLRLDGVVADPLAGLDLAPGDGELVAVAVEDPDSAEALGAVLSALRPTEQGAATLGDVPLAEVDARHRRAHLLVAPHHATVFEGTLRSAVDPGSELSAERLEEVLAASAADEVVSLHPDGLERAVRAAGTSLSGGQRQRLALARALAADPPVLVLQDPTSAVDAVTEQNVADGVRRVRAGRTTIVLTTSPALLAAADRVLLVREGRVVAEGSHADLLGESAYVEVVLR</sequence>
<feature type="transmembrane region" description="Helical" evidence="5">
    <location>
        <begin position="141"/>
        <end position="163"/>
    </location>
</feature>
<dbReference type="PANTHER" id="PTHR43394:SF1">
    <property type="entry name" value="ATP-BINDING CASSETTE SUB-FAMILY B MEMBER 10, MITOCHONDRIAL"/>
    <property type="match status" value="1"/>
</dbReference>
<evidence type="ECO:0000256" key="3">
    <source>
        <dbReference type="ARBA" id="ARBA00022989"/>
    </source>
</evidence>
<feature type="transmembrane region" description="Helical" evidence="5">
    <location>
        <begin position="31"/>
        <end position="53"/>
    </location>
</feature>
<dbReference type="SUPFAM" id="SSF52540">
    <property type="entry name" value="P-loop containing nucleoside triphosphate hydrolases"/>
    <property type="match status" value="1"/>
</dbReference>
<dbReference type="Gene3D" id="1.20.1560.10">
    <property type="entry name" value="ABC transporter type 1, transmembrane domain"/>
    <property type="match status" value="1"/>
</dbReference>
<reference evidence="8" key="2">
    <citation type="submission" date="2020-09" db="EMBL/GenBank/DDBJ databases">
        <authorList>
            <person name="Sun Q."/>
            <person name="Zhou Y."/>
        </authorList>
    </citation>
    <scope>NUCLEOTIDE SEQUENCE</scope>
    <source>
        <strain evidence="8">CGMCC 1.16067</strain>
    </source>
</reference>
<organism evidence="8 9">
    <name type="scientific">Marmoricola endophyticus</name>
    <dbReference type="NCBI Taxonomy" id="2040280"/>
    <lineage>
        <taxon>Bacteria</taxon>
        <taxon>Bacillati</taxon>
        <taxon>Actinomycetota</taxon>
        <taxon>Actinomycetes</taxon>
        <taxon>Propionibacteriales</taxon>
        <taxon>Nocardioidaceae</taxon>
        <taxon>Marmoricola</taxon>
    </lineage>
</organism>
<dbReference type="Pfam" id="PF00664">
    <property type="entry name" value="ABC_membrane"/>
    <property type="match status" value="1"/>
</dbReference>
<dbReference type="Proteomes" id="UP000649179">
    <property type="component" value="Unassembled WGS sequence"/>
</dbReference>
<comment type="subcellular location">
    <subcellularLocation>
        <location evidence="1">Cell membrane</location>
        <topology evidence="1">Multi-pass membrane protein</topology>
    </subcellularLocation>
</comment>
<dbReference type="EMBL" id="BMKQ01000001">
    <property type="protein sequence ID" value="GGF55050.1"/>
    <property type="molecule type" value="Genomic_DNA"/>
</dbReference>
<evidence type="ECO:0000256" key="5">
    <source>
        <dbReference type="SAM" id="Phobius"/>
    </source>
</evidence>
<dbReference type="InterPro" id="IPR036640">
    <property type="entry name" value="ABC1_TM_sf"/>
</dbReference>
<reference evidence="8" key="1">
    <citation type="journal article" date="2014" name="Int. J. Syst. Evol. Microbiol.">
        <title>Complete genome sequence of Corynebacterium casei LMG S-19264T (=DSM 44701T), isolated from a smear-ripened cheese.</title>
        <authorList>
            <consortium name="US DOE Joint Genome Institute (JGI-PGF)"/>
            <person name="Walter F."/>
            <person name="Albersmeier A."/>
            <person name="Kalinowski J."/>
            <person name="Ruckert C."/>
        </authorList>
    </citation>
    <scope>NUCLEOTIDE SEQUENCE</scope>
    <source>
        <strain evidence="8">CGMCC 1.16067</strain>
    </source>
</reference>